<protein>
    <recommendedName>
        <fullName evidence="3">CchlP</fullName>
    </recommendedName>
</protein>
<reference evidence="1 2" key="1">
    <citation type="submission" date="2024-09" db="EMBL/GenBank/DDBJ databases">
        <authorList>
            <person name="Lee S.D."/>
        </authorList>
    </citation>
    <scope>NUCLEOTIDE SEQUENCE [LARGE SCALE GENOMIC DNA]</scope>
    <source>
        <strain evidence="1 2">N8-3</strain>
    </source>
</reference>
<dbReference type="EMBL" id="JBHFAB010000010">
    <property type="protein sequence ID" value="MFC1418119.1"/>
    <property type="molecule type" value="Genomic_DNA"/>
</dbReference>
<accession>A0ABV6VWG0</accession>
<organism evidence="1 2">
    <name type="scientific">Streptacidiphilus cavernicola</name>
    <dbReference type="NCBI Taxonomy" id="3342716"/>
    <lineage>
        <taxon>Bacteria</taxon>
        <taxon>Bacillati</taxon>
        <taxon>Actinomycetota</taxon>
        <taxon>Actinomycetes</taxon>
        <taxon>Kitasatosporales</taxon>
        <taxon>Streptomycetaceae</taxon>
        <taxon>Streptacidiphilus</taxon>
    </lineage>
</organism>
<dbReference type="RefSeq" id="WP_380536871.1">
    <property type="nucleotide sequence ID" value="NZ_JBHFAB010000010.1"/>
</dbReference>
<sequence length="146" mass="15125">MDAELAGLVGSGATTIVGLMATDLWTQTRDRIGRLFARGADPAAVTADLEASRTELVAARQAGDETAVADVEAEWRSRLRRVLQSDPAAAAELRALLDEVGQGPAEQQGTVVNNTLSGGVVHGTVIMGRDMHGGQVFHAGPGPAAR</sequence>
<evidence type="ECO:0000313" key="2">
    <source>
        <dbReference type="Proteomes" id="UP001592531"/>
    </source>
</evidence>
<gene>
    <name evidence="1" type="ORF">ACEZDE_15915</name>
</gene>
<comment type="caution">
    <text evidence="1">The sequence shown here is derived from an EMBL/GenBank/DDBJ whole genome shotgun (WGS) entry which is preliminary data.</text>
</comment>
<evidence type="ECO:0008006" key="3">
    <source>
        <dbReference type="Google" id="ProtNLM"/>
    </source>
</evidence>
<keyword evidence="2" id="KW-1185">Reference proteome</keyword>
<evidence type="ECO:0000313" key="1">
    <source>
        <dbReference type="EMBL" id="MFC1418119.1"/>
    </source>
</evidence>
<name>A0ABV6VWG0_9ACTN</name>
<proteinExistence type="predicted"/>
<dbReference type="Proteomes" id="UP001592531">
    <property type="component" value="Unassembled WGS sequence"/>
</dbReference>